<evidence type="ECO:0000313" key="5">
    <source>
        <dbReference type="Proteomes" id="UP000233551"/>
    </source>
</evidence>
<dbReference type="Pfam" id="PF20431">
    <property type="entry name" value="E_motif"/>
    <property type="match status" value="1"/>
</dbReference>
<dbReference type="STRING" id="22663.A0A218VUF0"/>
<keyword evidence="1" id="KW-0732">Signal</keyword>
<reference evidence="3 5" key="3">
    <citation type="submission" date="2017-11" db="EMBL/GenBank/DDBJ databases">
        <title>De-novo sequencing of pomegranate (Punica granatum L.) genome.</title>
        <authorList>
            <person name="Akparov Z."/>
            <person name="Amiraslanov A."/>
            <person name="Hajiyeva S."/>
            <person name="Abbasov M."/>
            <person name="Kaur K."/>
            <person name="Hamwieh A."/>
            <person name="Solovyev V."/>
            <person name="Salamov A."/>
            <person name="Braich B."/>
            <person name="Kosarev P."/>
            <person name="Mahmoud A."/>
            <person name="Hajiyev E."/>
            <person name="Babayeva S."/>
            <person name="Izzatullayeva V."/>
            <person name="Mammadov A."/>
            <person name="Mammadov A."/>
            <person name="Sharifova S."/>
            <person name="Ojaghi J."/>
            <person name="Eynullazada K."/>
            <person name="Bayramov B."/>
            <person name="Abdulazimova A."/>
            <person name="Shahmuradov I."/>
        </authorList>
    </citation>
    <scope>NUCLEOTIDE SEQUENCE [LARGE SCALE GENOMIC DNA]</scope>
    <source>
        <strain evidence="3">AG2017</strain>
        <strain evidence="5">cv. AG2017</strain>
        <tissue evidence="3">Leaf</tissue>
    </source>
</reference>
<sequence>MVVISILWPICGKLLSLSPNDPEPYVLWSNIWADDGRWDEEAKIRSHMQKRVLKKVPGQSWIQLKNIIPGLKKDPNALEMRSFLDQLIERLKGIGYLPDANFGMDSHNFIKYASGFWTGK</sequence>
<dbReference type="GO" id="GO:0009451">
    <property type="term" value="P:RNA modification"/>
    <property type="evidence" value="ECO:0007669"/>
    <property type="project" value="InterPro"/>
</dbReference>
<dbReference type="InterPro" id="IPR046960">
    <property type="entry name" value="PPR_At4g14850-like_plant"/>
</dbReference>
<dbReference type="GO" id="GO:0003723">
    <property type="term" value="F:RNA binding"/>
    <property type="evidence" value="ECO:0007669"/>
    <property type="project" value="InterPro"/>
</dbReference>
<evidence type="ECO:0000313" key="2">
    <source>
        <dbReference type="EMBL" id="OWM63838.1"/>
    </source>
</evidence>
<organism evidence="2 4">
    <name type="scientific">Punica granatum</name>
    <name type="common">Pomegranate</name>
    <dbReference type="NCBI Taxonomy" id="22663"/>
    <lineage>
        <taxon>Eukaryota</taxon>
        <taxon>Viridiplantae</taxon>
        <taxon>Streptophyta</taxon>
        <taxon>Embryophyta</taxon>
        <taxon>Tracheophyta</taxon>
        <taxon>Spermatophyta</taxon>
        <taxon>Magnoliopsida</taxon>
        <taxon>eudicotyledons</taxon>
        <taxon>Gunneridae</taxon>
        <taxon>Pentapetalae</taxon>
        <taxon>rosids</taxon>
        <taxon>malvids</taxon>
        <taxon>Myrtales</taxon>
        <taxon>Lythraceae</taxon>
        <taxon>Punica</taxon>
    </lineage>
</organism>
<name>A0A218VUF0_PUNGR</name>
<evidence type="ECO:0000313" key="3">
    <source>
        <dbReference type="EMBL" id="PKI68092.1"/>
    </source>
</evidence>
<dbReference type="Proteomes" id="UP000197138">
    <property type="component" value="Unassembled WGS sequence"/>
</dbReference>
<evidence type="ECO:0000313" key="4">
    <source>
        <dbReference type="Proteomes" id="UP000197138"/>
    </source>
</evidence>
<keyword evidence="5" id="KW-1185">Reference proteome</keyword>
<dbReference type="AlphaFoldDB" id="A0A218VUF0"/>
<feature type="chain" id="PRO_5014071513" evidence="1">
    <location>
        <begin position="17"/>
        <end position="120"/>
    </location>
</feature>
<evidence type="ECO:0000256" key="1">
    <source>
        <dbReference type="SAM" id="SignalP"/>
    </source>
</evidence>
<feature type="signal peptide" evidence="1">
    <location>
        <begin position="1"/>
        <end position="16"/>
    </location>
</feature>
<protein>
    <submittedName>
        <fullName evidence="2">Uncharacterized protein</fullName>
    </submittedName>
</protein>
<reference evidence="4" key="1">
    <citation type="journal article" date="2017" name="Plant J.">
        <title>The pomegranate (Punica granatum L.) genome and the genomics of punicalagin biosynthesis.</title>
        <authorList>
            <person name="Qin G."/>
            <person name="Xu C."/>
            <person name="Ming R."/>
            <person name="Tang H."/>
            <person name="Guyot R."/>
            <person name="Kramer E.M."/>
            <person name="Hu Y."/>
            <person name="Yi X."/>
            <person name="Qi Y."/>
            <person name="Xu X."/>
            <person name="Gao Z."/>
            <person name="Pan H."/>
            <person name="Jian J."/>
            <person name="Tian Y."/>
            <person name="Yue Z."/>
            <person name="Xu Y."/>
        </authorList>
    </citation>
    <scope>NUCLEOTIDE SEQUENCE [LARGE SCALE GENOMIC DNA]</scope>
    <source>
        <strain evidence="4">cv. Dabenzi</strain>
    </source>
</reference>
<accession>A0A218VUF0</accession>
<proteinExistence type="predicted"/>
<dbReference type="EMBL" id="PGOL01000571">
    <property type="protein sequence ID" value="PKI68092.1"/>
    <property type="molecule type" value="Genomic_DNA"/>
</dbReference>
<reference evidence="2" key="2">
    <citation type="submission" date="2017-06" db="EMBL/GenBank/DDBJ databases">
        <title>The pomegranate genome and the genomics of punicalagin biosynthesis.</title>
        <authorList>
            <person name="Xu C."/>
        </authorList>
    </citation>
    <scope>NUCLEOTIDE SEQUENCE [LARGE SCALE GENOMIC DNA]</scope>
    <source>
        <tissue evidence="2">Fresh leaf</tissue>
    </source>
</reference>
<dbReference type="InterPro" id="IPR046848">
    <property type="entry name" value="E_motif"/>
</dbReference>
<dbReference type="PANTHER" id="PTHR47926:SF347">
    <property type="entry name" value="PENTATRICOPEPTIDE REPEAT-CONTAINING PROTEIN"/>
    <property type="match status" value="1"/>
</dbReference>
<gene>
    <name evidence="2" type="ORF">CDL15_Pgr006100</name>
    <name evidence="3" type="ORF">CRG98_011688</name>
</gene>
<dbReference type="EMBL" id="MTKT01005880">
    <property type="protein sequence ID" value="OWM63838.1"/>
    <property type="molecule type" value="Genomic_DNA"/>
</dbReference>
<dbReference type="Proteomes" id="UP000233551">
    <property type="component" value="Unassembled WGS sequence"/>
</dbReference>
<dbReference type="PANTHER" id="PTHR47926">
    <property type="entry name" value="PENTATRICOPEPTIDE REPEAT-CONTAINING PROTEIN"/>
    <property type="match status" value="1"/>
</dbReference>
<comment type="caution">
    <text evidence="2">The sequence shown here is derived from an EMBL/GenBank/DDBJ whole genome shotgun (WGS) entry which is preliminary data.</text>
</comment>